<feature type="transmembrane region" description="Helical" evidence="7">
    <location>
        <begin position="134"/>
        <end position="155"/>
    </location>
</feature>
<evidence type="ECO:0000256" key="5">
    <source>
        <dbReference type="ARBA" id="ARBA00023136"/>
    </source>
</evidence>
<dbReference type="Pfam" id="PF06749">
    <property type="entry name" value="DUF1218"/>
    <property type="match status" value="1"/>
</dbReference>
<evidence type="ECO:0000256" key="1">
    <source>
        <dbReference type="ARBA" id="ARBA00004127"/>
    </source>
</evidence>
<evidence type="ECO:0000256" key="3">
    <source>
        <dbReference type="ARBA" id="ARBA00022729"/>
    </source>
</evidence>
<protein>
    <recommendedName>
        <fullName evidence="11">DUF1218 domain-containing protein</fullName>
    </recommendedName>
</protein>
<evidence type="ECO:0000256" key="7">
    <source>
        <dbReference type="SAM" id="Phobius"/>
    </source>
</evidence>
<organism evidence="9 10">
    <name type="scientific">Nyssa sinensis</name>
    <dbReference type="NCBI Taxonomy" id="561372"/>
    <lineage>
        <taxon>Eukaryota</taxon>
        <taxon>Viridiplantae</taxon>
        <taxon>Streptophyta</taxon>
        <taxon>Embryophyta</taxon>
        <taxon>Tracheophyta</taxon>
        <taxon>Spermatophyta</taxon>
        <taxon>Magnoliopsida</taxon>
        <taxon>eudicotyledons</taxon>
        <taxon>Gunneridae</taxon>
        <taxon>Pentapetalae</taxon>
        <taxon>asterids</taxon>
        <taxon>Cornales</taxon>
        <taxon>Nyssaceae</taxon>
        <taxon>Nyssa</taxon>
    </lineage>
</organism>
<evidence type="ECO:0000313" key="9">
    <source>
        <dbReference type="EMBL" id="KAA8519944.1"/>
    </source>
</evidence>
<keyword evidence="10" id="KW-1185">Reference proteome</keyword>
<dbReference type="Proteomes" id="UP000325577">
    <property type="component" value="Linkage Group LG6"/>
</dbReference>
<dbReference type="PANTHER" id="PTHR31769">
    <property type="entry name" value="OS07G0462200 PROTEIN-RELATED"/>
    <property type="match status" value="1"/>
</dbReference>
<dbReference type="InterPro" id="IPR009606">
    <property type="entry name" value="DEAL/Modifying_wall_lignin1/2"/>
</dbReference>
<proteinExistence type="inferred from homology"/>
<keyword evidence="2 7" id="KW-0812">Transmembrane</keyword>
<keyword evidence="3 8" id="KW-0732">Signal</keyword>
<evidence type="ECO:0000256" key="4">
    <source>
        <dbReference type="ARBA" id="ARBA00022989"/>
    </source>
</evidence>
<dbReference type="AlphaFoldDB" id="A0A5J4ZQ08"/>
<evidence type="ECO:0000256" key="2">
    <source>
        <dbReference type="ARBA" id="ARBA00022692"/>
    </source>
</evidence>
<sequence>MASKDLALAVCLLILILDIVAGVLGIEAEIAQNKVKHLRKWIFECRDPSYQAFKLGLAASVLLALAHTISNLLGGCVCVSSRDKLEKASPNKQLAVGSLLFSWIILAIGFSMLIVGTLANSRSRKSCGISHHRLLSIGGILCFIHGLFSVAYYVSARAAIREAQRTDQHGDHA</sequence>
<dbReference type="OrthoDB" id="1667348at2759"/>
<dbReference type="GO" id="GO:0012505">
    <property type="term" value="C:endomembrane system"/>
    <property type="evidence" value="ECO:0007669"/>
    <property type="project" value="UniProtKB-SubCell"/>
</dbReference>
<gene>
    <name evidence="9" type="ORF">F0562_014146</name>
</gene>
<reference evidence="9 10" key="1">
    <citation type="submission" date="2019-09" db="EMBL/GenBank/DDBJ databases">
        <title>A chromosome-level genome assembly of the Chinese tupelo Nyssa sinensis.</title>
        <authorList>
            <person name="Yang X."/>
            <person name="Kang M."/>
            <person name="Yang Y."/>
            <person name="Xiong H."/>
            <person name="Wang M."/>
            <person name="Zhang Z."/>
            <person name="Wang Z."/>
            <person name="Wu H."/>
            <person name="Ma T."/>
            <person name="Liu J."/>
            <person name="Xi Z."/>
        </authorList>
    </citation>
    <scope>NUCLEOTIDE SEQUENCE [LARGE SCALE GENOMIC DNA]</scope>
    <source>
        <strain evidence="9">J267</strain>
        <tissue evidence="9">Leaf</tissue>
    </source>
</reference>
<dbReference type="EMBL" id="CM018049">
    <property type="protein sequence ID" value="KAA8519944.1"/>
    <property type="molecule type" value="Genomic_DNA"/>
</dbReference>
<feature type="signal peptide" evidence="8">
    <location>
        <begin position="1"/>
        <end position="25"/>
    </location>
</feature>
<keyword evidence="4 7" id="KW-1133">Transmembrane helix</keyword>
<evidence type="ECO:0008006" key="11">
    <source>
        <dbReference type="Google" id="ProtNLM"/>
    </source>
</evidence>
<comment type="similarity">
    <text evidence="6">Belongs to the DESIGUAL family.</text>
</comment>
<feature type="chain" id="PRO_5023808515" description="DUF1218 domain-containing protein" evidence="8">
    <location>
        <begin position="26"/>
        <end position="173"/>
    </location>
</feature>
<dbReference type="InterPro" id="IPR052222">
    <property type="entry name" value="DESIGUAL"/>
</dbReference>
<feature type="transmembrane region" description="Helical" evidence="7">
    <location>
        <begin position="49"/>
        <end position="73"/>
    </location>
</feature>
<evidence type="ECO:0000256" key="6">
    <source>
        <dbReference type="ARBA" id="ARBA00029467"/>
    </source>
</evidence>
<accession>A0A5J4ZQ08</accession>
<evidence type="ECO:0000256" key="8">
    <source>
        <dbReference type="SAM" id="SignalP"/>
    </source>
</evidence>
<name>A0A5J4ZQ08_9ASTE</name>
<evidence type="ECO:0000313" key="10">
    <source>
        <dbReference type="Proteomes" id="UP000325577"/>
    </source>
</evidence>
<keyword evidence="5 7" id="KW-0472">Membrane</keyword>
<comment type="subcellular location">
    <subcellularLocation>
        <location evidence="1">Endomembrane system</location>
        <topology evidence="1">Multi-pass membrane protein</topology>
    </subcellularLocation>
</comment>
<feature type="transmembrane region" description="Helical" evidence="7">
    <location>
        <begin position="94"/>
        <end position="114"/>
    </location>
</feature>